<evidence type="ECO:0000313" key="2">
    <source>
        <dbReference type="EMBL" id="EFT84107.1"/>
    </source>
</evidence>
<feature type="region of interest" description="Disordered" evidence="1">
    <location>
        <begin position="1"/>
        <end position="47"/>
    </location>
</feature>
<feature type="compositionally biased region" description="Polar residues" evidence="1">
    <location>
        <begin position="1"/>
        <end position="11"/>
    </location>
</feature>
<name>E6JZV3_PARDN</name>
<accession>E6JZV3</accession>
<dbReference type="Proteomes" id="UP000004946">
    <property type="component" value="Chromosome"/>
</dbReference>
<dbReference type="HOGENOM" id="CLU_156556_0_0_11"/>
<feature type="compositionally biased region" description="Low complexity" evidence="1">
    <location>
        <begin position="16"/>
        <end position="35"/>
    </location>
</feature>
<proteinExistence type="predicted"/>
<evidence type="ECO:0000256" key="1">
    <source>
        <dbReference type="SAM" id="MobiDB-lite"/>
    </source>
</evidence>
<gene>
    <name evidence="2" type="ORF">HMPREF0620_1112</name>
</gene>
<dbReference type="KEGG" id="pdo:PSDT_0542"/>
<dbReference type="AlphaFoldDB" id="E6JZV3"/>
<sequence length="134" mass="14194">MGKTLAGSSAAVTMGPASPTASAPAPAPSVVPITPQAAQKAMNDASHMHGMAQTEYAEVKESQRVLDDQISHFTPDEFALQIGGTPERVAAQFEQDHRLAGEKVGSTQRVQSMVEKDMHDVISHASQNDKEAGR</sequence>
<protein>
    <submittedName>
        <fullName evidence="2">Uncharacterized protein</fullName>
    </submittedName>
</protein>
<keyword evidence="3" id="KW-1185">Reference proteome</keyword>
<evidence type="ECO:0000313" key="3">
    <source>
        <dbReference type="Proteomes" id="UP000004946"/>
    </source>
</evidence>
<reference evidence="2 3" key="1">
    <citation type="submission" date="2010-12" db="EMBL/GenBank/DDBJ databases">
        <authorList>
            <person name="Muzny D."/>
            <person name="Qin X."/>
            <person name="Buhay C."/>
            <person name="Dugan-Rocha S."/>
            <person name="Ding Y."/>
            <person name="Chen G."/>
            <person name="Hawes A."/>
            <person name="Holder M."/>
            <person name="Jhangiani S."/>
            <person name="Johnson A."/>
            <person name="Khan Z."/>
            <person name="Li Z."/>
            <person name="Liu W."/>
            <person name="Liu X."/>
            <person name="Perez L."/>
            <person name="Shen H."/>
            <person name="Wang Q."/>
            <person name="Watt J."/>
            <person name="Xi L."/>
            <person name="Xin Y."/>
            <person name="Zhou J."/>
            <person name="Deng J."/>
            <person name="Jiang H."/>
            <person name="Liu Y."/>
            <person name="Qu J."/>
            <person name="Song X.-Z."/>
            <person name="Zhang L."/>
            <person name="Villasana D."/>
            <person name="Johnson A."/>
            <person name="Liu J."/>
            <person name="Liyanage D."/>
            <person name="Lorensuhewa L."/>
            <person name="Robinson T."/>
            <person name="Song A."/>
            <person name="Song B.-B."/>
            <person name="Dinh H."/>
            <person name="Thornton R."/>
            <person name="Coyle M."/>
            <person name="Francisco L."/>
            <person name="Jackson L."/>
            <person name="Javaid M."/>
            <person name="Korchina V."/>
            <person name="Kovar C."/>
            <person name="Mata R."/>
            <person name="Mathew T."/>
            <person name="Ngo R."/>
            <person name="Nguyen L."/>
            <person name="Nguyen N."/>
            <person name="Okwuonu G."/>
            <person name="Ongeri F."/>
            <person name="Pham C."/>
            <person name="Simmons D."/>
            <person name="Wilczek-Boney K."/>
            <person name="Hale W."/>
            <person name="Jakkamsetti A."/>
            <person name="Pham P."/>
            <person name="Ruth R."/>
            <person name="San Lucas F."/>
            <person name="Warren J."/>
            <person name="Zhang J."/>
            <person name="Zhao Z."/>
            <person name="Zhou C."/>
            <person name="Zhu D."/>
            <person name="Lee S."/>
            <person name="Bess C."/>
            <person name="Blankenburg K."/>
            <person name="Forbes L."/>
            <person name="Fu Q."/>
            <person name="Gubbala S."/>
            <person name="Hirani K."/>
            <person name="Jayaseelan J.C."/>
            <person name="Lara F."/>
            <person name="Munidasa M."/>
            <person name="Palculict T."/>
            <person name="Patil S."/>
            <person name="Pu L.-L."/>
            <person name="Saada N."/>
            <person name="Tang L."/>
            <person name="Weissenberger G."/>
            <person name="Zhu Y."/>
            <person name="Hemphill L."/>
            <person name="Shang Y."/>
            <person name="Youmans B."/>
            <person name="Ayvaz T."/>
            <person name="Ross M."/>
            <person name="Santibanez J."/>
            <person name="Aqrawi P."/>
            <person name="Gross S."/>
            <person name="Joshi V."/>
            <person name="Fowler G."/>
            <person name="Nazareth L."/>
            <person name="Reid J."/>
            <person name="Worley K."/>
            <person name="Petrosino J."/>
            <person name="Highlander S."/>
            <person name="Gibbs R."/>
        </authorList>
    </citation>
    <scope>NUCLEOTIDE SEQUENCE [LARGE SCALE GENOMIC DNA]</scope>
    <source>
        <strain evidence="2 3">DSM 10105</strain>
    </source>
</reference>
<organism evidence="2 3">
    <name type="scientific">Parascardovia denticolens DSM 10105 = JCM 12538</name>
    <dbReference type="NCBI Taxonomy" id="864564"/>
    <lineage>
        <taxon>Bacteria</taxon>
        <taxon>Bacillati</taxon>
        <taxon>Actinomycetota</taxon>
        <taxon>Actinomycetes</taxon>
        <taxon>Bifidobacteriales</taxon>
        <taxon>Bifidobacteriaceae</taxon>
        <taxon>Parascardovia</taxon>
    </lineage>
</organism>
<dbReference type="RefSeq" id="WP_006289912.1">
    <property type="nucleotide sequence ID" value="NZ_AP012333.1"/>
</dbReference>
<dbReference type="PATRIC" id="fig|864564.6.peg.597"/>
<dbReference type="EMBL" id="AEON01000001">
    <property type="protein sequence ID" value="EFT84107.1"/>
    <property type="molecule type" value="Genomic_DNA"/>
</dbReference>
<comment type="caution">
    <text evidence="2">The sequence shown here is derived from an EMBL/GenBank/DDBJ whole genome shotgun (WGS) entry which is preliminary data.</text>
</comment>